<feature type="compositionally biased region" description="Acidic residues" evidence="4">
    <location>
        <begin position="53"/>
        <end position="76"/>
    </location>
</feature>
<dbReference type="GO" id="GO:0030425">
    <property type="term" value="C:dendrite"/>
    <property type="evidence" value="ECO:0007669"/>
    <property type="project" value="TreeGrafter"/>
</dbReference>
<dbReference type="GO" id="GO:0034128">
    <property type="term" value="P:negative regulation of MyD88-independent toll-like receptor signaling pathway"/>
    <property type="evidence" value="ECO:0007669"/>
    <property type="project" value="InterPro"/>
</dbReference>
<comment type="subcellular location">
    <subcellularLocation>
        <location evidence="1">Cytoplasm</location>
    </subcellularLocation>
</comment>
<dbReference type="GO" id="GO:0003953">
    <property type="term" value="F:NAD+ nucleosidase activity"/>
    <property type="evidence" value="ECO:0007669"/>
    <property type="project" value="InterPro"/>
</dbReference>
<name>A0A914EGI0_9BILA</name>
<dbReference type="GO" id="GO:0005737">
    <property type="term" value="C:cytoplasm"/>
    <property type="evidence" value="ECO:0007669"/>
    <property type="project" value="UniProtKB-SubCell"/>
</dbReference>
<keyword evidence="3" id="KW-0677">Repeat</keyword>
<evidence type="ECO:0000256" key="3">
    <source>
        <dbReference type="ARBA" id="ARBA00022737"/>
    </source>
</evidence>
<feature type="region of interest" description="Disordered" evidence="4">
    <location>
        <begin position="1"/>
        <end position="83"/>
    </location>
</feature>
<dbReference type="WBParaSite" id="ACRNAN_scaffold8095.g13744.t1">
    <property type="protein sequence ID" value="ACRNAN_scaffold8095.g13744.t1"/>
    <property type="gene ID" value="ACRNAN_scaffold8095.g13744"/>
</dbReference>
<evidence type="ECO:0000313" key="5">
    <source>
        <dbReference type="Proteomes" id="UP000887540"/>
    </source>
</evidence>
<dbReference type="GO" id="GO:0048678">
    <property type="term" value="P:response to axon injury"/>
    <property type="evidence" value="ECO:0007669"/>
    <property type="project" value="InterPro"/>
</dbReference>
<feature type="compositionally biased region" description="Polar residues" evidence="4">
    <location>
        <begin position="33"/>
        <end position="44"/>
    </location>
</feature>
<dbReference type="InterPro" id="IPR011989">
    <property type="entry name" value="ARM-like"/>
</dbReference>
<feature type="compositionally biased region" description="Polar residues" evidence="4">
    <location>
        <begin position="99"/>
        <end position="110"/>
    </location>
</feature>
<feature type="compositionally biased region" description="Basic and acidic residues" evidence="4">
    <location>
        <begin position="239"/>
        <end position="250"/>
    </location>
</feature>
<accession>A0A914EGI0</accession>
<feature type="compositionally biased region" description="Polar residues" evidence="4">
    <location>
        <begin position="118"/>
        <end position="127"/>
    </location>
</feature>
<protein>
    <submittedName>
        <fullName evidence="6">Uncharacterized protein</fullName>
    </submittedName>
</protein>
<evidence type="ECO:0000256" key="1">
    <source>
        <dbReference type="ARBA" id="ARBA00004496"/>
    </source>
</evidence>
<dbReference type="PANTHER" id="PTHR22998:SF1">
    <property type="entry name" value="NAD(+) HYDROLASE SARM1"/>
    <property type="match status" value="1"/>
</dbReference>
<feature type="region of interest" description="Disordered" evidence="4">
    <location>
        <begin position="99"/>
        <end position="133"/>
    </location>
</feature>
<dbReference type="Gene3D" id="1.25.10.10">
    <property type="entry name" value="Leucine-rich Repeat Variant"/>
    <property type="match status" value="1"/>
</dbReference>
<keyword evidence="2" id="KW-0963">Cytoplasm</keyword>
<evidence type="ECO:0000256" key="4">
    <source>
        <dbReference type="SAM" id="MobiDB-lite"/>
    </source>
</evidence>
<feature type="region of interest" description="Disordered" evidence="4">
    <location>
        <begin position="224"/>
        <end position="260"/>
    </location>
</feature>
<dbReference type="SUPFAM" id="SSF48371">
    <property type="entry name" value="ARM repeat"/>
    <property type="match status" value="1"/>
</dbReference>
<dbReference type="GO" id="GO:0035591">
    <property type="term" value="F:signaling adaptor activity"/>
    <property type="evidence" value="ECO:0007669"/>
    <property type="project" value="InterPro"/>
</dbReference>
<evidence type="ECO:0000256" key="2">
    <source>
        <dbReference type="ARBA" id="ARBA00022490"/>
    </source>
</evidence>
<evidence type="ECO:0000313" key="6">
    <source>
        <dbReference type="WBParaSite" id="ACRNAN_scaffold8095.g13744.t1"/>
    </source>
</evidence>
<dbReference type="AlphaFoldDB" id="A0A914EGI0"/>
<proteinExistence type="predicted"/>
<dbReference type="PANTHER" id="PTHR22998">
    <property type="entry name" value="SARM1"/>
    <property type="match status" value="1"/>
</dbReference>
<dbReference type="Proteomes" id="UP000887540">
    <property type="component" value="Unplaced"/>
</dbReference>
<organism evidence="5 6">
    <name type="scientific">Acrobeloides nanus</name>
    <dbReference type="NCBI Taxonomy" id="290746"/>
    <lineage>
        <taxon>Eukaryota</taxon>
        <taxon>Metazoa</taxon>
        <taxon>Ecdysozoa</taxon>
        <taxon>Nematoda</taxon>
        <taxon>Chromadorea</taxon>
        <taxon>Rhabditida</taxon>
        <taxon>Tylenchina</taxon>
        <taxon>Cephalobomorpha</taxon>
        <taxon>Cephaloboidea</taxon>
        <taxon>Cephalobidae</taxon>
        <taxon>Acrobeloides</taxon>
    </lineage>
</organism>
<dbReference type="InterPro" id="IPR039184">
    <property type="entry name" value="SARM1"/>
</dbReference>
<reference evidence="6" key="1">
    <citation type="submission" date="2022-11" db="UniProtKB">
        <authorList>
            <consortium name="WormBaseParasite"/>
        </authorList>
    </citation>
    <scope>IDENTIFICATION</scope>
</reference>
<keyword evidence="5" id="KW-1185">Reference proteome</keyword>
<sequence length="584" mass="65026">MMVGKSPSIDNAGKLPNGTMTTTTVVESERFQLSRQDASVSSRKSPLDRTDELSELDYDELDDEFEPQDTNGEENESVGPLQRPMISLYGLKSPTTTLMPSLGAQMNGSLSPAEKSRSLSNLDSTGPLSPGCRAPNCVSPSTSGAPNHHNWKYASMRSCSHYPNGLMLRPQLTLDESTMTIAKPQSLKLDLGPKSAELNGYHNLNGVAHHETSNHNGEVRLQQSLSTPCPGGPINISSTRKDSEYRRFKSEGSTTGPCAISAPEMDMAIDDLSPMADHRSSPPHRLNLFQVDSVTNGPLTKYSHTEQVMMMHILKTKLQKYQGFIDKAFQLIQQGGDEQIFEGCTIVTKVMTKAWVFPKISLDLAYALCDYLRDQLYFDTLLNWFINPTTCESVRLCCGRVLEECMSLNNREYLINKGYLRKVVATAEKLNKNAEQQRMSLSIMETLFKHSAPTTYKLIEFGVLDHILLTCKRATETPSTLRHAALALANLSLYSCSEAKKKILQKKLPDWLFLLASQTDDVTRYYACLAICVLGSSKEMEAAVIKSGTLALVEPFLAVHEPTSFARNDYNYKHSQGRHKEWLQ</sequence>
<dbReference type="InterPro" id="IPR016024">
    <property type="entry name" value="ARM-type_fold"/>
</dbReference>